<sequence>MKKIIKSEALWVILMVGVLYALAYGPVVYRYQHPISGRTYLGFNAFAIDPLGYIATAQQGYAGRWTRLPQATSALGGKAFFVRSEYILTGHLARILSIHPLIMLKITTAVISVVYIMIIWKIIEAAFISRRQRLTGFFLVCFATGIILPSQTNGGWLALPIDTLVFQRLTLQQPHYMLSGLLTLVSVFMLSETLKQFRLKTFLVAVISGTLANHMFFPPMLLVYLSFGVYIVFEILRRTSLVTLRNYVIIITGFTLITALPLSNLWYSSQFYDMNTFRVSERMIPNAFVDFAGYQLSLGWLWVLTLISIPRFLAKKNVFQVLSLSYVLVHPLATFIVGARIGMSQVRFFQTPYFIFLAITGAAGIDSMFDLIRNRVKRSIATITAVLFITVTVISSISVYKKSLAYTVIGQYDMSEFGYPVTGNYKAMMWLGQFCNYQKSVLSDAINGNLILALTPCRVYMSDWVWKTQIAEGGVLEDTKNRFFAGEMGESEALEFVRGNGIKFIYFGLPEQQHHHSGRPFSHLGYSFLIPIYERDGVVIYKTD</sequence>
<feature type="transmembrane region" description="Helical" evidence="1">
    <location>
        <begin position="379"/>
        <end position="400"/>
    </location>
</feature>
<organism evidence="2 3">
    <name type="scientific">Candidatus Gottesmanbacteria bacterium RBG_16_43_7</name>
    <dbReference type="NCBI Taxonomy" id="1798373"/>
    <lineage>
        <taxon>Bacteria</taxon>
        <taxon>Candidatus Gottesmaniibacteriota</taxon>
    </lineage>
</organism>
<accession>A0A1F5Z9P0</accession>
<evidence type="ECO:0000313" key="3">
    <source>
        <dbReference type="Proteomes" id="UP000176854"/>
    </source>
</evidence>
<evidence type="ECO:0000313" key="2">
    <source>
        <dbReference type="EMBL" id="OGG09121.1"/>
    </source>
</evidence>
<gene>
    <name evidence="2" type="ORF">A2154_00080</name>
</gene>
<proteinExistence type="predicted"/>
<dbReference type="STRING" id="1798373.A2154_00080"/>
<comment type="caution">
    <text evidence="2">The sequence shown here is derived from an EMBL/GenBank/DDBJ whole genome shotgun (WGS) entry which is preliminary data.</text>
</comment>
<feature type="transmembrane region" description="Helical" evidence="1">
    <location>
        <begin position="287"/>
        <end position="309"/>
    </location>
</feature>
<feature type="transmembrane region" description="Helical" evidence="1">
    <location>
        <begin position="248"/>
        <end position="267"/>
    </location>
</feature>
<evidence type="ECO:0000256" key="1">
    <source>
        <dbReference type="SAM" id="Phobius"/>
    </source>
</evidence>
<feature type="transmembrane region" description="Helical" evidence="1">
    <location>
        <begin position="9"/>
        <end position="29"/>
    </location>
</feature>
<feature type="transmembrane region" description="Helical" evidence="1">
    <location>
        <begin position="321"/>
        <end position="341"/>
    </location>
</feature>
<dbReference type="AlphaFoldDB" id="A0A1F5Z9P0"/>
<feature type="transmembrane region" description="Helical" evidence="1">
    <location>
        <begin position="173"/>
        <end position="190"/>
    </location>
</feature>
<feature type="transmembrane region" description="Helical" evidence="1">
    <location>
        <begin position="102"/>
        <end position="122"/>
    </location>
</feature>
<evidence type="ECO:0008006" key="4">
    <source>
        <dbReference type="Google" id="ProtNLM"/>
    </source>
</evidence>
<protein>
    <recommendedName>
        <fullName evidence="4">Glycosyltransferase RgtA/B/C/D-like domain-containing protein</fullName>
    </recommendedName>
</protein>
<keyword evidence="1" id="KW-0472">Membrane</keyword>
<feature type="transmembrane region" description="Helical" evidence="1">
    <location>
        <begin position="353"/>
        <end position="372"/>
    </location>
</feature>
<feature type="transmembrane region" description="Helical" evidence="1">
    <location>
        <begin position="134"/>
        <end position="153"/>
    </location>
</feature>
<name>A0A1F5Z9P0_9BACT</name>
<dbReference type="EMBL" id="MFJC01000027">
    <property type="protein sequence ID" value="OGG09121.1"/>
    <property type="molecule type" value="Genomic_DNA"/>
</dbReference>
<feature type="transmembrane region" description="Helical" evidence="1">
    <location>
        <begin position="221"/>
        <end position="236"/>
    </location>
</feature>
<keyword evidence="1" id="KW-1133">Transmembrane helix</keyword>
<reference evidence="2 3" key="1">
    <citation type="journal article" date="2016" name="Nat. Commun.">
        <title>Thousands of microbial genomes shed light on interconnected biogeochemical processes in an aquifer system.</title>
        <authorList>
            <person name="Anantharaman K."/>
            <person name="Brown C.T."/>
            <person name="Hug L.A."/>
            <person name="Sharon I."/>
            <person name="Castelle C.J."/>
            <person name="Probst A.J."/>
            <person name="Thomas B.C."/>
            <person name="Singh A."/>
            <person name="Wilkins M.J."/>
            <person name="Karaoz U."/>
            <person name="Brodie E.L."/>
            <person name="Williams K.H."/>
            <person name="Hubbard S.S."/>
            <person name="Banfield J.F."/>
        </authorList>
    </citation>
    <scope>NUCLEOTIDE SEQUENCE [LARGE SCALE GENOMIC DNA]</scope>
</reference>
<keyword evidence="1" id="KW-0812">Transmembrane</keyword>
<dbReference type="Proteomes" id="UP000176854">
    <property type="component" value="Unassembled WGS sequence"/>
</dbReference>